<dbReference type="EMBL" id="JAKLMC020000029">
    <property type="protein sequence ID" value="KAK5950126.1"/>
    <property type="molecule type" value="Genomic_DNA"/>
</dbReference>
<keyword evidence="3" id="KW-1185">Reference proteome</keyword>
<protein>
    <recommendedName>
        <fullName evidence="4">AMP-dependent synthetase/ligase domain-containing protein</fullName>
    </recommendedName>
</protein>
<comment type="caution">
    <text evidence="2">The sequence shown here is derived from an EMBL/GenBank/DDBJ whole genome shotgun (WGS) entry which is preliminary data.</text>
</comment>
<sequence>MAQSNVIGQIDEAIGSFFAQWNITSTIIAGLLAFVLIYPLFASKDPDTHPFLLARQAQASPIRQEGESATYRSTEIPYGYPLRSGLGIKDPGASKWTTGRDGDLRDIWRQTVTGPKKEDGSSTGPTAKVITVHGVEQVVEHDLSGLTLDINVVGKHLGDAGSRKVAVCLSNSVELMCTIFAGAFYSFSPILVPYSQEPDTTSNILAVAEFDTLVAEAGTISLDRVLQRNKSLKRIIWVAKAGNKHLDWNEVPEGIGGKLDVVTWQDLVEEKKAGSSNEVPPLEKDEALPVYAFWPTKSGNYELIEYTQKVRTDLTLANVYTDRLQNLIAGVAAVQSSMPRLQKLQPTDSVLPTSGLNTSYALCWALLTLFSGSTLILNSVSGPEVDLIAVTKSARQAIKPTYIIADARAVSRFLNEMTTMAGNSGIGGKYGAWSTARTISQGYMDVTQSPSYLPVGLSGLKTFYIAQPDVVERARHVKSSSLASLRLLLGARVALALTTGRVAGYVAQTNVFDYRDKGDICCVGPVAASLELHLAGDEQEMSKADGVGILTVKGPAVTGKGKDKAVLDHIRAKVDSDNTLVLM</sequence>
<dbReference type="InterPro" id="IPR042099">
    <property type="entry name" value="ANL_N_sf"/>
</dbReference>
<keyword evidence="1" id="KW-0472">Membrane</keyword>
<keyword evidence="1" id="KW-1133">Transmembrane helix</keyword>
<feature type="transmembrane region" description="Helical" evidence="1">
    <location>
        <begin position="21"/>
        <end position="41"/>
    </location>
</feature>
<evidence type="ECO:0000256" key="1">
    <source>
        <dbReference type="SAM" id="Phobius"/>
    </source>
</evidence>
<reference evidence="2 3" key="1">
    <citation type="submission" date="2022-12" db="EMBL/GenBank/DDBJ databases">
        <title>Genomic features and morphological characterization of a novel Knufia sp. strain isolated from spacecraft assembly facility.</title>
        <authorList>
            <person name="Teixeira M."/>
            <person name="Chander A.M."/>
            <person name="Stajich J.E."/>
            <person name="Venkateswaran K."/>
        </authorList>
    </citation>
    <scope>NUCLEOTIDE SEQUENCE [LARGE SCALE GENOMIC DNA]</scope>
    <source>
        <strain evidence="2 3">FJI-L2-BK-P2</strain>
    </source>
</reference>
<gene>
    <name evidence="2" type="ORF">OHC33_008841</name>
</gene>
<organism evidence="2 3">
    <name type="scientific">Knufia fluminis</name>
    <dbReference type="NCBI Taxonomy" id="191047"/>
    <lineage>
        <taxon>Eukaryota</taxon>
        <taxon>Fungi</taxon>
        <taxon>Dikarya</taxon>
        <taxon>Ascomycota</taxon>
        <taxon>Pezizomycotina</taxon>
        <taxon>Eurotiomycetes</taxon>
        <taxon>Chaetothyriomycetidae</taxon>
        <taxon>Chaetothyriales</taxon>
        <taxon>Trichomeriaceae</taxon>
        <taxon>Knufia</taxon>
    </lineage>
</organism>
<dbReference type="AlphaFoldDB" id="A0AAN8F2Y7"/>
<dbReference type="SUPFAM" id="SSF56801">
    <property type="entry name" value="Acetyl-CoA synthetase-like"/>
    <property type="match status" value="1"/>
</dbReference>
<accession>A0AAN8F2Y7</accession>
<dbReference type="Gene3D" id="3.40.50.12780">
    <property type="entry name" value="N-terminal domain of ligase-like"/>
    <property type="match status" value="1"/>
</dbReference>
<evidence type="ECO:0000313" key="3">
    <source>
        <dbReference type="Proteomes" id="UP001316803"/>
    </source>
</evidence>
<evidence type="ECO:0000313" key="2">
    <source>
        <dbReference type="EMBL" id="KAK5950126.1"/>
    </source>
</evidence>
<keyword evidence="1" id="KW-0812">Transmembrane</keyword>
<name>A0AAN8F2Y7_9EURO</name>
<dbReference type="Proteomes" id="UP001316803">
    <property type="component" value="Unassembled WGS sequence"/>
</dbReference>
<proteinExistence type="predicted"/>
<evidence type="ECO:0008006" key="4">
    <source>
        <dbReference type="Google" id="ProtNLM"/>
    </source>
</evidence>